<dbReference type="Proteomes" id="UP001150603">
    <property type="component" value="Unassembled WGS sequence"/>
</dbReference>
<dbReference type="EC" id="6.1.1.5" evidence="1"/>
<accession>A0ACC1JHJ1</accession>
<protein>
    <submittedName>
        <fullName evidence="1">Isoleucine-tRNA ligase</fullName>
        <ecNumber evidence="1">6.1.1.5</ecNumber>
    </submittedName>
</protein>
<evidence type="ECO:0000313" key="1">
    <source>
        <dbReference type="EMBL" id="KAJ1951174.1"/>
    </source>
</evidence>
<name>A0ACC1JHJ1_9FUNG</name>
<keyword evidence="2" id="KW-1185">Reference proteome</keyword>
<reference evidence="1" key="1">
    <citation type="submission" date="2022-07" db="EMBL/GenBank/DDBJ databases">
        <title>Phylogenomic reconstructions and comparative analyses of Kickxellomycotina fungi.</title>
        <authorList>
            <person name="Reynolds N.K."/>
            <person name="Stajich J.E."/>
            <person name="Barry K."/>
            <person name="Grigoriev I.V."/>
            <person name="Crous P."/>
            <person name="Smith M.E."/>
        </authorList>
    </citation>
    <scope>NUCLEOTIDE SEQUENCE</scope>
    <source>
        <strain evidence="1">NRRL 5244</strain>
    </source>
</reference>
<proteinExistence type="predicted"/>
<evidence type="ECO:0000313" key="2">
    <source>
        <dbReference type="Proteomes" id="UP001150603"/>
    </source>
</evidence>
<organism evidence="1 2">
    <name type="scientific">Linderina macrospora</name>
    <dbReference type="NCBI Taxonomy" id="4868"/>
    <lineage>
        <taxon>Eukaryota</taxon>
        <taxon>Fungi</taxon>
        <taxon>Fungi incertae sedis</taxon>
        <taxon>Zoopagomycota</taxon>
        <taxon>Kickxellomycotina</taxon>
        <taxon>Kickxellomycetes</taxon>
        <taxon>Kickxellales</taxon>
        <taxon>Kickxellaceae</taxon>
        <taxon>Linderina</taxon>
    </lineage>
</organism>
<sequence length="998" mass="112659">MNQTLAALPRSLSARQAGCLTAGRTNPFMRAYAQQVTDSKGKKQPSPYAHTLKLPKTGFPLRADAVNREKQFRERCTDQLYPWQLKNNPGPQFVLHDGPPYANGDLHIGHFMNKVLKDIVSRYQVMQGKRVLYFPGWDLHGLPIEHKALEALKGRDQESLDPMEIRTLARRFGLKAVDKQKKGFREWAVMGDWENPYLTLHPEYEANQLEIFKTMLAKGYIYRQNKPVYWSPSSRTALAEAELEYRDDHVSTSAYVKFPLNQESAQRLGVSGDVSALIWTTTPWTLPANSAIYVHPELDYVLIRILCENEPASALLVGKDRLEKISSLLPPESRVEVVREFKGADLDGLVYHSMLRGKDCKVMLADYVSAESGTGLVHSAPGHGKEDYEAGLANGLDVYSPVDDHGRFTSDAGAVLQGLEVLSDGTSKVIELLTEQGALMFKEKFVHSYPYDWRTKQPIIQRATPQWFANIKDLKQTAWESVKDVTIMPESGRRRLEAFVTGRSEWCISRQRVWGVPIPVLYNTRTGEPLMTVETIDHIISVFLANGGSDAWWRLPVEDFLLPEYRRNGETYVRGNDTMDVWFDSGSSWKLLEKRAEPRKGPYADVYLEGSDQHRGWFQSSLLTSNAVRGVAPYKTLVTHGFTLDEQGRKMSKSIGNTVAPSLVISGGKDKKKEPAYGVDLLRLLIGSTDYTQDVSFGPTVFSSFSDTIRKIRNTTRFMLGNLDGFTKDLAVPYEQLQPIDRYVLHELYHFKQRAKSAFDKHEFFRAMQALNNFTNTTLSAFYFDVCKDRLYADGMTDLSRRSVQTVLYKVLVNYTTTLAPVTCHLAEEIWEFFEPVRGSSTSGEFSVFQQKWDQTDAAWDDAALAEEWAGLKKVRSVANRAIESARQDKVIGSSLEAELDIYVALDSRLGKLLVKYADNLRQMSITSQVRIHDASQLADGSAKFVENDEVVFGGEAGKVTAVCQRSTLHKCPRCWNFHSTAPEALCQRCDDVVGNIQ</sequence>
<dbReference type="EMBL" id="JANBPW010000047">
    <property type="protein sequence ID" value="KAJ1951174.1"/>
    <property type="molecule type" value="Genomic_DNA"/>
</dbReference>
<comment type="caution">
    <text evidence="1">The sequence shown here is derived from an EMBL/GenBank/DDBJ whole genome shotgun (WGS) entry which is preliminary data.</text>
</comment>
<keyword evidence="1" id="KW-0436">Ligase</keyword>
<gene>
    <name evidence="1" type="primary">ISM1</name>
    <name evidence="1" type="ORF">FBU59_000319</name>
</gene>